<feature type="domain" description="SHSP" evidence="3">
    <location>
        <begin position="78"/>
        <end position="186"/>
    </location>
</feature>
<dbReference type="SUPFAM" id="SSF49764">
    <property type="entry name" value="HSP20-like chaperones"/>
    <property type="match status" value="1"/>
</dbReference>
<dbReference type="EMBL" id="HG739103">
    <property type="protein sequence ID" value="CDP05809.1"/>
    <property type="molecule type" value="Genomic_DNA"/>
</dbReference>
<proteinExistence type="inferred from homology"/>
<evidence type="ECO:0000313" key="4">
    <source>
        <dbReference type="EMBL" id="CDP05809.1"/>
    </source>
</evidence>
<dbReference type="OMA" id="HNDIYLE"/>
<dbReference type="OrthoDB" id="1431247at2759"/>
<dbReference type="Gramene" id="CDP05809">
    <property type="protein sequence ID" value="CDP05809"/>
    <property type="gene ID" value="GSCOC_T00021100001"/>
</dbReference>
<keyword evidence="5" id="KW-1185">Reference proteome</keyword>
<dbReference type="STRING" id="49390.A0A068UC95"/>
<dbReference type="PANTHER" id="PTHR47838">
    <property type="entry name" value="21.7 KDA CLASS VI HEAT SHOCK PROTEIN"/>
    <property type="match status" value="1"/>
</dbReference>
<organism evidence="4 5">
    <name type="scientific">Coffea canephora</name>
    <name type="common">Robusta coffee</name>
    <dbReference type="NCBI Taxonomy" id="49390"/>
    <lineage>
        <taxon>Eukaryota</taxon>
        <taxon>Viridiplantae</taxon>
        <taxon>Streptophyta</taxon>
        <taxon>Embryophyta</taxon>
        <taxon>Tracheophyta</taxon>
        <taxon>Spermatophyta</taxon>
        <taxon>Magnoliopsida</taxon>
        <taxon>eudicotyledons</taxon>
        <taxon>Gunneridae</taxon>
        <taxon>Pentapetalae</taxon>
        <taxon>asterids</taxon>
        <taxon>lamiids</taxon>
        <taxon>Gentianales</taxon>
        <taxon>Rubiaceae</taxon>
        <taxon>Ixoroideae</taxon>
        <taxon>Gardenieae complex</taxon>
        <taxon>Bertiereae - Coffeeae clade</taxon>
        <taxon>Coffeeae</taxon>
        <taxon>Coffea</taxon>
    </lineage>
</organism>
<dbReference type="Proteomes" id="UP000295252">
    <property type="component" value="Chromosome VII"/>
</dbReference>
<evidence type="ECO:0000256" key="2">
    <source>
        <dbReference type="RuleBase" id="RU003616"/>
    </source>
</evidence>
<dbReference type="Pfam" id="PF00011">
    <property type="entry name" value="HSP20"/>
    <property type="match status" value="1"/>
</dbReference>
<gene>
    <name evidence="4" type="ORF">GSCOC_T00021100001</name>
</gene>
<dbReference type="InterPro" id="IPR008978">
    <property type="entry name" value="HSP20-like_chaperone"/>
</dbReference>
<evidence type="ECO:0000313" key="5">
    <source>
        <dbReference type="Proteomes" id="UP000295252"/>
    </source>
</evidence>
<evidence type="ECO:0000256" key="1">
    <source>
        <dbReference type="PROSITE-ProRule" id="PRU00285"/>
    </source>
</evidence>
<reference evidence="5" key="1">
    <citation type="journal article" date="2014" name="Science">
        <title>The coffee genome provides insight into the convergent evolution of caffeine biosynthesis.</title>
        <authorList>
            <person name="Denoeud F."/>
            <person name="Carretero-Paulet L."/>
            <person name="Dereeper A."/>
            <person name="Droc G."/>
            <person name="Guyot R."/>
            <person name="Pietrella M."/>
            <person name="Zheng C."/>
            <person name="Alberti A."/>
            <person name="Anthony F."/>
            <person name="Aprea G."/>
            <person name="Aury J.M."/>
            <person name="Bento P."/>
            <person name="Bernard M."/>
            <person name="Bocs S."/>
            <person name="Campa C."/>
            <person name="Cenci A."/>
            <person name="Combes M.C."/>
            <person name="Crouzillat D."/>
            <person name="Da Silva C."/>
            <person name="Daddiego L."/>
            <person name="De Bellis F."/>
            <person name="Dussert S."/>
            <person name="Garsmeur O."/>
            <person name="Gayraud T."/>
            <person name="Guignon V."/>
            <person name="Jahn K."/>
            <person name="Jamilloux V."/>
            <person name="Joet T."/>
            <person name="Labadie K."/>
            <person name="Lan T."/>
            <person name="Leclercq J."/>
            <person name="Lepelley M."/>
            <person name="Leroy T."/>
            <person name="Li L.T."/>
            <person name="Librado P."/>
            <person name="Lopez L."/>
            <person name="Munoz A."/>
            <person name="Noel B."/>
            <person name="Pallavicini A."/>
            <person name="Perrotta G."/>
            <person name="Poncet V."/>
            <person name="Pot D."/>
            <person name="Priyono X."/>
            <person name="Rigoreau M."/>
            <person name="Rouard M."/>
            <person name="Rozas J."/>
            <person name="Tranchant-Dubreuil C."/>
            <person name="VanBuren R."/>
            <person name="Zhang Q."/>
            <person name="Andrade A.C."/>
            <person name="Argout X."/>
            <person name="Bertrand B."/>
            <person name="de Kochko A."/>
            <person name="Graziosi G."/>
            <person name="Henry R.J."/>
            <person name="Jayarama X."/>
            <person name="Ming R."/>
            <person name="Nagai C."/>
            <person name="Rounsley S."/>
            <person name="Sankoff D."/>
            <person name="Giuliano G."/>
            <person name="Albert V.A."/>
            <person name="Wincker P."/>
            <person name="Lashermes P."/>
        </authorList>
    </citation>
    <scope>NUCLEOTIDE SEQUENCE [LARGE SCALE GENOMIC DNA]</scope>
    <source>
        <strain evidence="5">cv. DH200-94</strain>
    </source>
</reference>
<dbReference type="PANTHER" id="PTHR47838:SF1">
    <property type="entry name" value="21.7 KDA CLASS VI HEAT SHOCK PROTEIN"/>
    <property type="match status" value="1"/>
</dbReference>
<comment type="similarity">
    <text evidence="1 2">Belongs to the small heat shock protein (HSP20) family.</text>
</comment>
<sequence length="186" mass="21492">MTSYKKIEVLLEDHSSQKWCLPLKEDVFTTFLEKGNPVAHKIFGEGSLFSPLLFGKFFDPSDAFPLWEFDADVLLSNLYGSSEKRTVDWFQTDADYVLKAELPESGKNSIQVCVEKGEVVEISGQWRQQQESRTKDWRGSNWWEHGYVRRIELPDDADWRNMEACVTDDTLLEIRVPKSPVNCIPP</sequence>
<dbReference type="Gene3D" id="2.60.40.790">
    <property type="match status" value="1"/>
</dbReference>
<accession>A0A068UC95</accession>
<protein>
    <recommendedName>
        <fullName evidence="3">SHSP domain-containing protein</fullName>
    </recommendedName>
</protein>
<name>A0A068UC95_COFCA</name>
<dbReference type="InterPro" id="IPR002068">
    <property type="entry name" value="A-crystallin/Hsp20_dom"/>
</dbReference>
<dbReference type="FunCoup" id="A0A068UC95">
    <property type="interactions" value="77"/>
</dbReference>
<evidence type="ECO:0000259" key="3">
    <source>
        <dbReference type="PROSITE" id="PS01031"/>
    </source>
</evidence>
<dbReference type="PROSITE" id="PS01031">
    <property type="entry name" value="SHSP"/>
    <property type="match status" value="1"/>
</dbReference>
<dbReference type="PhylomeDB" id="A0A068UC95"/>
<dbReference type="AlphaFoldDB" id="A0A068UC95"/>
<dbReference type="InParanoid" id="A0A068UC95"/>